<evidence type="ECO:0000313" key="8">
    <source>
        <dbReference type="Proteomes" id="UP000717696"/>
    </source>
</evidence>
<dbReference type="GO" id="GO:0050661">
    <property type="term" value="F:NADP binding"/>
    <property type="evidence" value="ECO:0007669"/>
    <property type="project" value="TreeGrafter"/>
</dbReference>
<gene>
    <name evidence="7" type="ORF">B0J13DRAFT_592137</name>
</gene>
<keyword evidence="8" id="KW-1185">Reference proteome</keyword>
<evidence type="ECO:0000256" key="4">
    <source>
        <dbReference type="SAM" id="MobiDB-lite"/>
    </source>
</evidence>
<evidence type="ECO:0000256" key="2">
    <source>
        <dbReference type="ARBA" id="ARBA00022857"/>
    </source>
</evidence>
<dbReference type="SUPFAM" id="SSF48179">
    <property type="entry name" value="6-phosphogluconate dehydrogenase C-terminal domain-like"/>
    <property type="match status" value="1"/>
</dbReference>
<dbReference type="GO" id="GO:0008677">
    <property type="term" value="F:2-dehydropantoate 2-reductase activity"/>
    <property type="evidence" value="ECO:0007669"/>
    <property type="project" value="TreeGrafter"/>
</dbReference>
<dbReference type="InterPro" id="IPR013328">
    <property type="entry name" value="6PGD_dom2"/>
</dbReference>
<dbReference type="Pfam" id="PF02558">
    <property type="entry name" value="ApbA"/>
    <property type="match status" value="1"/>
</dbReference>
<feature type="domain" description="Ketopantoate reductase N-terminal" evidence="5">
    <location>
        <begin position="10"/>
        <end position="167"/>
    </location>
</feature>
<dbReference type="InterPro" id="IPR008927">
    <property type="entry name" value="6-PGluconate_DH-like_C_sf"/>
</dbReference>
<dbReference type="SUPFAM" id="SSF51735">
    <property type="entry name" value="NAD(P)-binding Rossmann-fold domains"/>
    <property type="match status" value="1"/>
</dbReference>
<organism evidence="7 8">
    <name type="scientific">Dactylonectria estremocensis</name>
    <dbReference type="NCBI Taxonomy" id="1079267"/>
    <lineage>
        <taxon>Eukaryota</taxon>
        <taxon>Fungi</taxon>
        <taxon>Dikarya</taxon>
        <taxon>Ascomycota</taxon>
        <taxon>Pezizomycotina</taxon>
        <taxon>Sordariomycetes</taxon>
        <taxon>Hypocreomycetidae</taxon>
        <taxon>Hypocreales</taxon>
        <taxon>Nectriaceae</taxon>
        <taxon>Dactylonectria</taxon>
    </lineage>
</organism>
<dbReference type="InterPro" id="IPR050838">
    <property type="entry name" value="Ketopantoate_reductase"/>
</dbReference>
<keyword evidence="3" id="KW-0560">Oxidoreductase</keyword>
<comment type="similarity">
    <text evidence="1">Belongs to the ketopantoate reductase family.</text>
</comment>
<dbReference type="OrthoDB" id="73846at2759"/>
<reference evidence="7" key="1">
    <citation type="journal article" date="2021" name="Nat. Commun.">
        <title>Genetic determinants of endophytism in the Arabidopsis root mycobiome.</title>
        <authorList>
            <person name="Mesny F."/>
            <person name="Miyauchi S."/>
            <person name="Thiergart T."/>
            <person name="Pickel B."/>
            <person name="Atanasova L."/>
            <person name="Karlsson M."/>
            <person name="Huettel B."/>
            <person name="Barry K.W."/>
            <person name="Haridas S."/>
            <person name="Chen C."/>
            <person name="Bauer D."/>
            <person name="Andreopoulos W."/>
            <person name="Pangilinan J."/>
            <person name="LaButti K."/>
            <person name="Riley R."/>
            <person name="Lipzen A."/>
            <person name="Clum A."/>
            <person name="Drula E."/>
            <person name="Henrissat B."/>
            <person name="Kohler A."/>
            <person name="Grigoriev I.V."/>
            <person name="Martin F.M."/>
            <person name="Hacquard S."/>
        </authorList>
    </citation>
    <scope>NUCLEOTIDE SEQUENCE</scope>
    <source>
        <strain evidence="7">MPI-CAGE-AT-0021</strain>
    </source>
</reference>
<dbReference type="InterPro" id="IPR013332">
    <property type="entry name" value="KPR_N"/>
</dbReference>
<dbReference type="Gene3D" id="3.40.50.720">
    <property type="entry name" value="NAD(P)-binding Rossmann-like Domain"/>
    <property type="match status" value="1"/>
</dbReference>
<dbReference type="Pfam" id="PF08546">
    <property type="entry name" value="ApbA_C"/>
    <property type="match status" value="1"/>
</dbReference>
<dbReference type="InterPro" id="IPR036291">
    <property type="entry name" value="NAD(P)-bd_dom_sf"/>
</dbReference>
<evidence type="ECO:0000256" key="3">
    <source>
        <dbReference type="ARBA" id="ARBA00023002"/>
    </source>
</evidence>
<evidence type="ECO:0000259" key="5">
    <source>
        <dbReference type="Pfam" id="PF02558"/>
    </source>
</evidence>
<proteinExistence type="inferred from homology"/>
<dbReference type="AlphaFoldDB" id="A0A9P9FAL7"/>
<accession>A0A9P9FAL7</accession>
<evidence type="ECO:0000259" key="6">
    <source>
        <dbReference type="Pfam" id="PF08546"/>
    </source>
</evidence>
<sequence length="325" mass="35905">MNYEAVNPRVHVVGLGSIGTFAAHSLAEVPGSVYANGTNVMAKTREGKTISHNKDNTESYDQGQWHRVSPEQPPITQHSIIENLIVSIKATQTVSALRPLRHRLNSLSHILFIPNGSGMVEEAKKFLFPTKVTRPNYIIGVISRGVTLNSPFNITHTGFSATSIGQVAREEMPATLGLDAAGHSYLLRVLPLVPRFNATAYSFLDIFQIHLEKLAVNAFCNPLCVRNNANNGFLFSIPETRRAVIAEISRKYNQSDLGETAGVTCSMLVDLRQGRETEVRFINGVWCDRGRAVGIPTPMNDDLVRRITEAQKGNDRELLKRAKMS</sequence>
<dbReference type="Gene3D" id="1.10.1040.10">
    <property type="entry name" value="N-(1-d-carboxylethyl)-l-norvaline Dehydrogenase, domain 2"/>
    <property type="match status" value="1"/>
</dbReference>
<dbReference type="Proteomes" id="UP000717696">
    <property type="component" value="Unassembled WGS sequence"/>
</dbReference>
<feature type="compositionally biased region" description="Basic and acidic residues" evidence="4">
    <location>
        <begin position="46"/>
        <end position="57"/>
    </location>
</feature>
<feature type="domain" description="Ketopantoate reductase C-terminal" evidence="6">
    <location>
        <begin position="251"/>
        <end position="307"/>
    </location>
</feature>
<comment type="caution">
    <text evidence="7">The sequence shown here is derived from an EMBL/GenBank/DDBJ whole genome shotgun (WGS) entry which is preliminary data.</text>
</comment>
<dbReference type="PANTHER" id="PTHR43765:SF2">
    <property type="entry name" value="2-DEHYDROPANTOATE 2-REDUCTASE"/>
    <property type="match status" value="1"/>
</dbReference>
<name>A0A9P9FAL7_9HYPO</name>
<evidence type="ECO:0000256" key="1">
    <source>
        <dbReference type="ARBA" id="ARBA00007870"/>
    </source>
</evidence>
<dbReference type="PANTHER" id="PTHR43765">
    <property type="entry name" value="2-DEHYDROPANTOATE 2-REDUCTASE-RELATED"/>
    <property type="match status" value="1"/>
</dbReference>
<protein>
    <submittedName>
        <fullName evidence="7">Ketopantoate reductase PanE/ApbA-domain-containing protein</fullName>
    </submittedName>
</protein>
<dbReference type="InterPro" id="IPR013752">
    <property type="entry name" value="KPA_reductase"/>
</dbReference>
<dbReference type="GO" id="GO:0005739">
    <property type="term" value="C:mitochondrion"/>
    <property type="evidence" value="ECO:0007669"/>
    <property type="project" value="TreeGrafter"/>
</dbReference>
<evidence type="ECO:0000313" key="7">
    <source>
        <dbReference type="EMBL" id="KAH7159465.1"/>
    </source>
</evidence>
<dbReference type="EMBL" id="JAGMUU010000002">
    <property type="protein sequence ID" value="KAH7159465.1"/>
    <property type="molecule type" value="Genomic_DNA"/>
</dbReference>
<feature type="region of interest" description="Disordered" evidence="4">
    <location>
        <begin position="46"/>
        <end position="71"/>
    </location>
</feature>
<keyword evidence="2" id="KW-0521">NADP</keyword>